<evidence type="ECO:0000313" key="2">
    <source>
        <dbReference type="EMBL" id="VWL86704.1"/>
    </source>
</evidence>
<keyword evidence="1" id="KW-0812">Transmembrane</keyword>
<feature type="transmembrane region" description="Helical" evidence="1">
    <location>
        <begin position="168"/>
        <end position="188"/>
    </location>
</feature>
<gene>
    <name evidence="2" type="ORF">LMKDKBCB_00843</name>
</gene>
<dbReference type="Proteomes" id="UP000330807">
    <property type="component" value="Unassembled WGS sequence"/>
</dbReference>
<evidence type="ECO:0000313" key="3">
    <source>
        <dbReference type="Proteomes" id="UP000330807"/>
    </source>
</evidence>
<feature type="transmembrane region" description="Helical" evidence="1">
    <location>
        <begin position="18"/>
        <end position="39"/>
    </location>
</feature>
<sequence length="200" mass="22634">MVNESSESGDGEFKTSDVLITVLTSAALPVASRILTLSFGDNSLWSVDRLFIIYFASFLGWILRSYFQLVVERSGMRDKGYRFMDSDAAGNAVWTFPVVLALFCWNLLPGLITLLAIYGVAAFLLLKYRSVFCIDAGRMGFIGLCTLLTVVVMEAVFVDYLSDPPSEIYQFVIYTMTLVLIISFNYVLDRFRIKRFGRRK</sequence>
<name>A0A5K1IJJ5_9ACTN</name>
<organism evidence="2 3">
    <name type="scientific">Collinsella aerofaciens</name>
    <dbReference type="NCBI Taxonomy" id="74426"/>
    <lineage>
        <taxon>Bacteria</taxon>
        <taxon>Bacillati</taxon>
        <taxon>Actinomycetota</taxon>
        <taxon>Coriobacteriia</taxon>
        <taxon>Coriobacteriales</taxon>
        <taxon>Coriobacteriaceae</taxon>
        <taxon>Collinsella</taxon>
    </lineage>
</organism>
<feature type="transmembrane region" description="Helical" evidence="1">
    <location>
        <begin position="88"/>
        <end position="105"/>
    </location>
</feature>
<dbReference type="AlphaFoldDB" id="A0A5K1IJJ5"/>
<protein>
    <submittedName>
        <fullName evidence="2">Uncharacterized protein</fullName>
    </submittedName>
</protein>
<proteinExistence type="predicted"/>
<accession>A0A5K1IJJ5</accession>
<feature type="transmembrane region" description="Helical" evidence="1">
    <location>
        <begin position="140"/>
        <end position="162"/>
    </location>
</feature>
<feature type="transmembrane region" description="Helical" evidence="1">
    <location>
        <begin position="51"/>
        <end position="67"/>
    </location>
</feature>
<keyword evidence="1" id="KW-1133">Transmembrane helix</keyword>
<dbReference type="EMBL" id="CABWIH010000019">
    <property type="protein sequence ID" value="VWL86704.1"/>
    <property type="molecule type" value="Genomic_DNA"/>
</dbReference>
<keyword evidence="1" id="KW-0472">Membrane</keyword>
<reference evidence="2 3" key="1">
    <citation type="submission" date="2019-10" db="EMBL/GenBank/DDBJ databases">
        <authorList>
            <person name="Wolf R A."/>
        </authorList>
    </citation>
    <scope>NUCLEOTIDE SEQUENCE [LARGE SCALE GENOMIC DNA]</scope>
    <source>
        <strain evidence="2">Collinsella_aerofaciens_AK_138A</strain>
    </source>
</reference>
<evidence type="ECO:0000256" key="1">
    <source>
        <dbReference type="SAM" id="Phobius"/>
    </source>
</evidence>